<dbReference type="EMBL" id="BAABJZ010000013">
    <property type="protein sequence ID" value="GAA4878727.1"/>
    <property type="molecule type" value="Genomic_DNA"/>
</dbReference>
<accession>A0ABP9EHV1</accession>
<evidence type="ECO:0000313" key="1">
    <source>
        <dbReference type="EMBL" id="GAA4878727.1"/>
    </source>
</evidence>
<proteinExistence type="predicted"/>
<sequence>MADRELGGALFESGWPLLLWEKGDSKRVGCGRTVTKLRHAKIRATRLCPADFEERSDEGRQTGLLGDEVPALSIDQAVASATRGL</sequence>
<protein>
    <submittedName>
        <fullName evidence="1">Uncharacterized protein</fullName>
    </submittedName>
</protein>
<keyword evidence="2" id="KW-1185">Reference proteome</keyword>
<name>A0ABP9EHV1_9GAMM</name>
<reference evidence="2" key="1">
    <citation type="journal article" date="2019" name="Int. J. Syst. Evol. Microbiol.">
        <title>The Global Catalogue of Microorganisms (GCM) 10K type strain sequencing project: providing services to taxonomists for standard genome sequencing and annotation.</title>
        <authorList>
            <consortium name="The Broad Institute Genomics Platform"/>
            <consortium name="The Broad Institute Genome Sequencing Center for Infectious Disease"/>
            <person name="Wu L."/>
            <person name="Ma J."/>
        </authorList>
    </citation>
    <scope>NUCLEOTIDE SEQUENCE [LARGE SCALE GENOMIC DNA]</scope>
    <source>
        <strain evidence="2">JCM 18401</strain>
    </source>
</reference>
<organism evidence="1 2">
    <name type="scientific">Ferrimonas pelagia</name>
    <dbReference type="NCBI Taxonomy" id="1177826"/>
    <lineage>
        <taxon>Bacteria</taxon>
        <taxon>Pseudomonadati</taxon>
        <taxon>Pseudomonadota</taxon>
        <taxon>Gammaproteobacteria</taxon>
        <taxon>Alteromonadales</taxon>
        <taxon>Ferrimonadaceae</taxon>
        <taxon>Ferrimonas</taxon>
    </lineage>
</organism>
<evidence type="ECO:0000313" key="2">
    <source>
        <dbReference type="Proteomes" id="UP001499988"/>
    </source>
</evidence>
<comment type="caution">
    <text evidence="1">The sequence shown here is derived from an EMBL/GenBank/DDBJ whole genome shotgun (WGS) entry which is preliminary data.</text>
</comment>
<dbReference type="Proteomes" id="UP001499988">
    <property type="component" value="Unassembled WGS sequence"/>
</dbReference>
<gene>
    <name evidence="1" type="ORF">GCM10023333_10560</name>
</gene>